<sequence>DGKVYKDDQIFFGYARLSACPELAEFGYISETELKLLGNKIWKVPKKNWCVCPEIEVVKIAEKQKHSDFEGRNESPSRPSRPLVAPVPANLYLARSRLIMWLSTCMSLSATLSLVEHDNIQIICKEVDKKMDENTQTRIDEYVSLLNRLKEQVGNENALAILQEVKKDERANQIHKERSFSNDLPATENQIAYLRKLGAVIPEGLGRQEASQLIDNAKAARNRATVVKVPVRVP</sequence>
<reference evidence="1" key="1">
    <citation type="journal article" date="2014" name="Front. Microbiol.">
        <title>High frequency of phylogenetically diverse reductive dehalogenase-homologous genes in deep subseafloor sedimentary metagenomes.</title>
        <authorList>
            <person name="Kawai M."/>
            <person name="Futagami T."/>
            <person name="Toyoda A."/>
            <person name="Takaki Y."/>
            <person name="Nishi S."/>
            <person name="Hori S."/>
            <person name="Arai W."/>
            <person name="Tsubouchi T."/>
            <person name="Morono Y."/>
            <person name="Uchiyama I."/>
            <person name="Ito T."/>
            <person name="Fujiyama A."/>
            <person name="Inagaki F."/>
            <person name="Takami H."/>
        </authorList>
    </citation>
    <scope>NUCLEOTIDE SEQUENCE</scope>
    <source>
        <strain evidence="1">Expedition CK06-06</strain>
    </source>
</reference>
<dbReference type="EMBL" id="BARW01030984">
    <property type="protein sequence ID" value="GAJ11838.1"/>
    <property type="molecule type" value="Genomic_DNA"/>
</dbReference>
<comment type="caution">
    <text evidence="1">The sequence shown here is derived from an EMBL/GenBank/DDBJ whole genome shotgun (WGS) entry which is preliminary data.</text>
</comment>
<proteinExistence type="predicted"/>
<evidence type="ECO:0000313" key="1">
    <source>
        <dbReference type="EMBL" id="GAJ11838.1"/>
    </source>
</evidence>
<protein>
    <submittedName>
        <fullName evidence="1">Uncharacterized protein</fullName>
    </submittedName>
</protein>
<organism evidence="1">
    <name type="scientific">marine sediment metagenome</name>
    <dbReference type="NCBI Taxonomy" id="412755"/>
    <lineage>
        <taxon>unclassified sequences</taxon>
        <taxon>metagenomes</taxon>
        <taxon>ecological metagenomes</taxon>
    </lineage>
</organism>
<name>X1U2P2_9ZZZZ</name>
<accession>X1U2P2</accession>
<gene>
    <name evidence="1" type="ORF">S12H4_49398</name>
</gene>
<feature type="non-terminal residue" evidence="1">
    <location>
        <position position="1"/>
    </location>
</feature>
<dbReference type="AlphaFoldDB" id="X1U2P2"/>